<proteinExistence type="predicted"/>
<accession>A0A183IC35</accession>
<dbReference type="AlphaFoldDB" id="A0A183IC35"/>
<keyword evidence="2" id="KW-1185">Reference proteome</keyword>
<name>A0A183IC35_9BILA</name>
<sequence>MCGSLKRDTLKSFPILGYPSSDCSHYFRKGFRTNSHKVGNRHTGIRLEYSGPFGYVTGPGNVTIVETKPFDLSEWGRLTFCYYNAGAESYLTVNLFSNERKITIYESPEVDPMEPHKWNCIAKAIDPGNYNTLQINAKKLRNELSYIGIDEINLTDMQGSTVC</sequence>
<dbReference type="EMBL" id="UZAM01006737">
    <property type="protein sequence ID" value="VDO93469.1"/>
    <property type="molecule type" value="Genomic_DNA"/>
</dbReference>
<dbReference type="Proteomes" id="UP000270296">
    <property type="component" value="Unassembled WGS sequence"/>
</dbReference>
<dbReference type="WBParaSite" id="SBAD_0000122901-mRNA-1">
    <property type="protein sequence ID" value="SBAD_0000122901-mRNA-1"/>
    <property type="gene ID" value="SBAD_0000122901"/>
</dbReference>
<evidence type="ECO:0000313" key="1">
    <source>
        <dbReference type="EMBL" id="VDO93469.1"/>
    </source>
</evidence>
<organism evidence="3">
    <name type="scientific">Soboliphyme baturini</name>
    <dbReference type="NCBI Taxonomy" id="241478"/>
    <lineage>
        <taxon>Eukaryota</taxon>
        <taxon>Metazoa</taxon>
        <taxon>Ecdysozoa</taxon>
        <taxon>Nematoda</taxon>
        <taxon>Enoplea</taxon>
        <taxon>Dorylaimia</taxon>
        <taxon>Dioctophymatida</taxon>
        <taxon>Dioctophymatoidea</taxon>
        <taxon>Soboliphymatidae</taxon>
        <taxon>Soboliphyme</taxon>
    </lineage>
</organism>
<evidence type="ECO:0000313" key="2">
    <source>
        <dbReference type="Proteomes" id="UP000270296"/>
    </source>
</evidence>
<dbReference type="OrthoDB" id="5808132at2759"/>
<reference evidence="3" key="1">
    <citation type="submission" date="2016-06" db="UniProtKB">
        <authorList>
            <consortium name="WormBaseParasite"/>
        </authorList>
    </citation>
    <scope>IDENTIFICATION</scope>
</reference>
<reference evidence="1 2" key="2">
    <citation type="submission" date="2018-11" db="EMBL/GenBank/DDBJ databases">
        <authorList>
            <consortium name="Pathogen Informatics"/>
        </authorList>
    </citation>
    <scope>NUCLEOTIDE SEQUENCE [LARGE SCALE GENOMIC DNA]</scope>
</reference>
<gene>
    <name evidence="1" type="ORF">SBAD_LOCUS1179</name>
</gene>
<protein>
    <submittedName>
        <fullName evidence="3">MAM domain-containing protein</fullName>
    </submittedName>
</protein>
<evidence type="ECO:0000313" key="3">
    <source>
        <dbReference type="WBParaSite" id="SBAD_0000122901-mRNA-1"/>
    </source>
</evidence>